<reference evidence="1 2" key="1">
    <citation type="submission" date="2017-05" db="EMBL/GenBank/DDBJ databases">
        <authorList>
            <person name="Song R."/>
            <person name="Chenine A.L."/>
            <person name="Ruprecht R.M."/>
        </authorList>
    </citation>
    <scope>NUCLEOTIDE SEQUENCE [LARGE SCALE GENOMIC DNA]</scope>
</reference>
<evidence type="ECO:0000313" key="2">
    <source>
        <dbReference type="Proteomes" id="UP000225448"/>
    </source>
</evidence>
<proteinExistence type="predicted"/>
<protein>
    <submittedName>
        <fullName evidence="1">Putative RNA polymerase beta subunit</fullName>
    </submittedName>
</protein>
<dbReference type="SUPFAM" id="SSF64484">
    <property type="entry name" value="beta and beta-prime subunits of DNA dependent RNA-polymerase"/>
    <property type="match status" value="1"/>
</dbReference>
<accession>A0A1Y0SWM4</accession>
<evidence type="ECO:0000313" key="1">
    <source>
        <dbReference type="EMBL" id="ARV76895.1"/>
    </source>
</evidence>
<dbReference type="EMBL" id="MF042360">
    <property type="protein sequence ID" value="ARV76895.1"/>
    <property type="molecule type" value="Genomic_DNA"/>
</dbReference>
<name>A0A1Y0SWM4_9CAUD</name>
<organism evidence="1 2">
    <name type="scientific">Pseudomonas phage Phabio</name>
    <dbReference type="NCBI Taxonomy" id="2006668"/>
    <lineage>
        <taxon>Viruses</taxon>
        <taxon>Duplodnaviria</taxon>
        <taxon>Heunggongvirae</taxon>
        <taxon>Uroviricota</taxon>
        <taxon>Caudoviricetes</taxon>
        <taxon>Chimalliviridae</taxon>
        <taxon>Phabiovirus</taxon>
        <taxon>Phabiovirus phabio</taxon>
    </lineage>
</organism>
<sequence>MKKALVPFNISLLIPTNQQLKMLGQVTSHEIFEGLGGNFHENGLFSVETFGRIGSAEREGRFGYIKLGLPVIHPVVYRNILKLKAFYEDIILGKAYAIFDKSVNDFIKSNELDGKTGYTFFFDNWRKVDFQDTGSGIRKNRLQLIAKYLNNCILENFVVCPAAYREVEIDAYGRVTLDEVNEHYRALLNQTYGIPDYFGPNDDKAIYDRKRVAIQNNIQAIYDHFEKLLSGKGGFIQANWASRKVFNGTRNVISSLDTNAADLDRPNRPGFKDVAIGLLQGSVAVKPKTIFHLRNSIIAEIFDSNTNRVQLLDKKTLKRVWVDVPTAIIDKWGTPDGLEKVINDLRVVEQRGRPIEIEGHYIGLVYLDNDENFKVFRDIEELPDNLNPKFVRPISYAELIYLSGLSMWNTNVGIVTRYPIENYNSSIPCRMYLKTTVIGELRYQLNHLWERDESLPVALEYPIIGKDYVAQWHDSLSLPPSTLSALGADFDGDTASFVAAYSKEAIAEANKFFGSRLAYLKAGGGEEFSLNIHTLNLTLRFMTGEPRPRA</sequence>
<keyword evidence="2" id="KW-1185">Reference proteome</keyword>
<dbReference type="Proteomes" id="UP000225448">
    <property type="component" value="Segment"/>
</dbReference>
<gene>
    <name evidence="1" type="ORF">PHABIO_264</name>
</gene>